<dbReference type="PANTHER" id="PTHR47272">
    <property type="entry name" value="DDE_TNP_1_7 DOMAIN-CONTAINING PROTEIN"/>
    <property type="match status" value="1"/>
</dbReference>
<proteinExistence type="predicted"/>
<evidence type="ECO:0000313" key="3">
    <source>
        <dbReference type="Proteomes" id="UP001460270"/>
    </source>
</evidence>
<evidence type="ECO:0000259" key="1">
    <source>
        <dbReference type="Pfam" id="PF13843"/>
    </source>
</evidence>
<dbReference type="Pfam" id="PF13843">
    <property type="entry name" value="DDE_Tnp_1_7"/>
    <property type="match status" value="1"/>
</dbReference>
<dbReference type="InterPro" id="IPR029526">
    <property type="entry name" value="PGBD"/>
</dbReference>
<keyword evidence="3" id="KW-1185">Reference proteome</keyword>
<name>A0AAW0NKL8_9GOBI</name>
<comment type="caution">
    <text evidence="2">The sequence shown here is derived from an EMBL/GenBank/DDBJ whole genome shotgun (WGS) entry which is preliminary data.</text>
</comment>
<sequence>MFVVFRCICCVVNDSVEYQSFIACVWMIGETSGADHASKTYRIVQQMPSDSSEDDFSGSDDEWLPEKESRQMAAVVRVKLKMWKQQTRMRKFRLRKKLRELRMSYLTKLKNTKKSRHVWKTKDNEFKGDLPPFLGECKVNIEGTEPIDFFMHLFPEELIDEIVLRSNLYALQKGKEIWALQMEQGNGDKLFKIRPVLDTLKGTFRSAVDPEEFQSIDEQIIPFKGRLSLKQYIPKKPKPWGVKVWVRAGSSGYMHRFEVYQGLAGRGEVSGLGMAADVVLRLCDDIQQKNHKVFFDNFFCTIPLIQALKEQGIYGTGTCRSNRLQGAQLKLKSEKKLKEEGRGSCSTVTNAENITITRWLDSSVIHMASSCVGQSHQT</sequence>
<feature type="domain" description="PiggyBac transposable element-derived protein" evidence="1">
    <location>
        <begin position="184"/>
        <end position="373"/>
    </location>
</feature>
<protein>
    <recommendedName>
        <fullName evidence="1">PiggyBac transposable element-derived protein domain-containing protein</fullName>
    </recommendedName>
</protein>
<dbReference type="AlphaFoldDB" id="A0AAW0NKL8"/>
<dbReference type="EMBL" id="JBBPFD010000015">
    <property type="protein sequence ID" value="KAK7896059.1"/>
    <property type="molecule type" value="Genomic_DNA"/>
</dbReference>
<dbReference type="Proteomes" id="UP001460270">
    <property type="component" value="Unassembled WGS sequence"/>
</dbReference>
<reference evidence="3" key="1">
    <citation type="submission" date="2024-04" db="EMBL/GenBank/DDBJ databases">
        <title>Salinicola lusitanus LLJ914,a marine bacterium isolated from the Okinawa Trough.</title>
        <authorList>
            <person name="Li J."/>
        </authorList>
    </citation>
    <scope>NUCLEOTIDE SEQUENCE [LARGE SCALE GENOMIC DNA]</scope>
</reference>
<evidence type="ECO:0000313" key="2">
    <source>
        <dbReference type="EMBL" id="KAK7896059.1"/>
    </source>
</evidence>
<accession>A0AAW0NKL8</accession>
<organism evidence="2 3">
    <name type="scientific">Mugilogobius chulae</name>
    <name type="common">yellowstripe goby</name>
    <dbReference type="NCBI Taxonomy" id="88201"/>
    <lineage>
        <taxon>Eukaryota</taxon>
        <taxon>Metazoa</taxon>
        <taxon>Chordata</taxon>
        <taxon>Craniata</taxon>
        <taxon>Vertebrata</taxon>
        <taxon>Euteleostomi</taxon>
        <taxon>Actinopterygii</taxon>
        <taxon>Neopterygii</taxon>
        <taxon>Teleostei</taxon>
        <taxon>Neoteleostei</taxon>
        <taxon>Acanthomorphata</taxon>
        <taxon>Gobiaria</taxon>
        <taxon>Gobiiformes</taxon>
        <taxon>Gobioidei</taxon>
        <taxon>Gobiidae</taxon>
        <taxon>Gobionellinae</taxon>
        <taxon>Mugilogobius</taxon>
    </lineage>
</organism>
<gene>
    <name evidence="2" type="ORF">WMY93_021384</name>
</gene>